<proteinExistence type="predicted"/>
<evidence type="ECO:0000313" key="1">
    <source>
        <dbReference type="EMBL" id="DBA52064.1"/>
    </source>
</evidence>
<organism evidence="1">
    <name type="scientific">Nitrosopumilaceae spindle-shaped virus</name>
    <dbReference type="NCBI Taxonomy" id="3065433"/>
    <lineage>
        <taxon>Viruses</taxon>
    </lineage>
</organism>
<sequence length="33" mass="3834">MNQAKRKAIIRIIKICDKYDITPNDIDRGMIGE</sequence>
<protein>
    <submittedName>
        <fullName evidence="1">ORF25</fullName>
    </submittedName>
</protein>
<name>A0AAT9JAS9_9VIRU</name>
<dbReference type="EMBL" id="BK067789">
    <property type="protein sequence ID" value="DBA52064.1"/>
    <property type="molecule type" value="Genomic_DNA"/>
</dbReference>
<reference evidence="1" key="2">
    <citation type="submission" date="2024-03" db="EMBL/GenBank/DDBJ databases">
        <authorList>
            <person name="Ni Y."/>
            <person name="Xu T."/>
            <person name="Yan S."/>
            <person name="Chen L."/>
            <person name="Wang Y."/>
        </authorList>
    </citation>
    <scope>NUCLEOTIDE SEQUENCE</scope>
    <source>
        <strain evidence="1">NMC1</strain>
    </source>
</reference>
<accession>A0AAT9JAS9</accession>
<reference evidence="1" key="1">
    <citation type="journal article" date="2024" name="Environ. Microbiol. Rep.">
        <title>Hiding in plain sight: The discovery of complete genomes of 11 hypothetical spindle-shaped viruses that putatively infect mesophilic ammonia-oxidizing archaea.</title>
        <authorList>
            <person name="Ni Y."/>
            <person name="Xu T."/>
            <person name="Yan S."/>
            <person name="Chen L."/>
            <person name="Wang Y."/>
        </authorList>
    </citation>
    <scope>NUCLEOTIDE SEQUENCE</scope>
    <source>
        <strain evidence="1">NMC1</strain>
    </source>
</reference>